<reference evidence="4 5" key="1">
    <citation type="submission" date="2020-02" db="EMBL/GenBank/DDBJ databases">
        <title>Complete genome sequences of six Lactobacillus iners strains isolated from the human vagina.</title>
        <authorList>
            <person name="France M.T."/>
            <person name="Rutt L."/>
            <person name="Narina S."/>
            <person name="Arbaugh S."/>
            <person name="Humphrys M.S."/>
            <person name="Ma B."/>
            <person name="Hayward M.R."/>
            <person name="Relman D."/>
            <person name="Kwon D.S."/>
            <person name="Ravel J."/>
        </authorList>
    </citation>
    <scope>NUCLEOTIDE SEQUENCE [LARGE SCALE GENOMIC DNA]</scope>
    <source>
        <strain evidence="4 5">C0210C1</strain>
        <plasmid evidence="5">pc0210c1</plasmid>
    </source>
</reference>
<evidence type="ECO:0000256" key="2">
    <source>
        <dbReference type="SAM" id="MobiDB-lite"/>
    </source>
</evidence>
<evidence type="ECO:0000313" key="5">
    <source>
        <dbReference type="Proteomes" id="UP000501676"/>
    </source>
</evidence>
<dbReference type="EMBL" id="CP049229">
    <property type="protein sequence ID" value="QIH24508.1"/>
    <property type="molecule type" value="Genomic_DNA"/>
</dbReference>
<evidence type="ECO:0000256" key="1">
    <source>
        <dbReference type="ARBA" id="ARBA00022737"/>
    </source>
</evidence>
<feature type="domain" description="MucBP" evidence="3">
    <location>
        <begin position="372"/>
        <end position="423"/>
    </location>
</feature>
<feature type="domain" description="MucBP" evidence="3">
    <location>
        <begin position="902"/>
        <end position="964"/>
    </location>
</feature>
<accession>A0A6G7BAR7</accession>
<dbReference type="Proteomes" id="UP000501676">
    <property type="component" value="Plasmid pC0210C1"/>
</dbReference>
<sequence length="1013" mass="113704">MALFGIFKDKKKEENNIKKVKSNKLDKHSTVTKLNDTEKSKEKAPVTVTSITKNKEKEIPSQDSKTATVEDKKDDKTIATKKSNNVCSKPVIISFLAEKGIIASNYVYTAEVGTLVDLSKLPLPKGYVLTESDKKLKIKVGKETKHINLHFKRNEVLARLVPVSENLSIIDDKLAKNVKGVAESKISDELFPKVPGYFVFAQRNYTFPNKNGDVPIVYGPHKQHLHVIFQAPDGTILKEELLHGKTGENYTVNPKMHSFDGYELDALPKNLSGVYTANTPDVVLKFKPMKAQLNVSFVDSLGNTVHKPLSFNDGYFKGNYTIKVPKIDGYDLLSDPKLLSGKYNQLTKDVVLRFKRATISFNVFGWFDQEHTKSIGKPLRISGLVGEHYDYQPTKILGYLPDKESISGNFQPTGNDDINIVYKPISCQVNVILQDVAGRNIKTLTLKGEWGKEFNVNLPELQGYIRPKECLSSTYSKKLEVINIFYQPQVVKLSIQCFNAITNKEISGYSNTIQEAIVGSTYSIEPSIIDGFKLKSLPNNASGTVPPHDLNISFYYEPYVSQIVLHFFDSMYNSIREDEVLKGYFGKKFHYLPPKIAGHSFDKSTTALSGSFPYLRQDIDLFYTAQNISFKFLPVDQFNKQIGLDNQFSREITGLVGQAFSVSMPEIPGFFINNYIINGRIKSDFADKIFKIAYQPLQETVTIKSLIKGGSRDGQVPFEDIVMSGLNGEKFEYTVPDLEGHSANVKVVQGIFKSSEQEITVDYIVNKEKYLIQFVDENNNLVGGMPEKEGLYGDSISLSEVLPKGYLLPQGMELAKVILNGSGLYKVTVMPQPLTVDLVALLNGQPLQNVQRQIFGHYHEPQEVEVPHIAGYVPVTGSKISLNFDLDQNVVSIDYKPEKRSITVRYLDTRGQAIAQPDVIEGFYQESYTIKAKDIDGYTVVDSDSLIKRGIYDQDNMETAFIYRAGSDEFNAAVISLDEVLQQQNNKTTDKSTEVNVIKQTPKNLLNEFDLDD</sequence>
<feature type="domain" description="MucBP" evidence="3">
    <location>
        <begin position="496"/>
        <end position="557"/>
    </location>
</feature>
<keyword evidence="1" id="KW-0677">Repeat</keyword>
<evidence type="ECO:0000313" key="4">
    <source>
        <dbReference type="EMBL" id="QIH24508.1"/>
    </source>
</evidence>
<feature type="region of interest" description="Disordered" evidence="2">
    <location>
        <begin position="50"/>
        <end position="73"/>
    </location>
</feature>
<proteinExistence type="predicted"/>
<keyword evidence="4" id="KW-0614">Plasmid</keyword>
<feature type="domain" description="MucBP" evidence="3">
    <location>
        <begin position="294"/>
        <end position="354"/>
    </location>
</feature>
<dbReference type="AlphaFoldDB" id="A0A6G7BAR7"/>
<dbReference type="InterPro" id="IPR009459">
    <property type="entry name" value="MucBP_dom"/>
</dbReference>
<feature type="domain" description="MucBP" evidence="3">
    <location>
        <begin position="563"/>
        <end position="624"/>
    </location>
</feature>
<protein>
    <submittedName>
        <fullName evidence="4">MucBP domain-containing protein</fullName>
    </submittedName>
</protein>
<dbReference type="Pfam" id="PF06458">
    <property type="entry name" value="MucBP"/>
    <property type="match status" value="6"/>
</dbReference>
<organism evidence="4 5">
    <name type="scientific">Lactobacillus iners</name>
    <dbReference type="NCBI Taxonomy" id="147802"/>
    <lineage>
        <taxon>Bacteria</taxon>
        <taxon>Bacillati</taxon>
        <taxon>Bacillota</taxon>
        <taxon>Bacilli</taxon>
        <taxon>Lactobacillales</taxon>
        <taxon>Lactobacillaceae</taxon>
        <taxon>Lactobacillus</taxon>
    </lineage>
</organism>
<dbReference type="RefSeq" id="WP_042745926.1">
    <property type="nucleotide sequence ID" value="NZ_CP049229.1"/>
</dbReference>
<gene>
    <name evidence="4" type="ORF">G6Z83_07250</name>
</gene>
<dbReference type="Gene3D" id="3.10.20.320">
    <property type="entry name" value="Putative peptidoglycan bound protein (lpxtg motif)"/>
    <property type="match status" value="5"/>
</dbReference>
<feature type="domain" description="MucBP" evidence="3">
    <location>
        <begin position="227"/>
        <end position="286"/>
    </location>
</feature>
<evidence type="ECO:0000259" key="3">
    <source>
        <dbReference type="Pfam" id="PF06458"/>
    </source>
</evidence>
<name>A0A6G7BAR7_9LACO</name>
<geneLocation type="plasmid" evidence="5">
    <name>pc0210c1</name>
</geneLocation>